<feature type="domain" description="Endonuclease/exonuclease/phosphatase" evidence="2">
    <location>
        <begin position="261"/>
        <end position="512"/>
    </location>
</feature>
<evidence type="ECO:0000256" key="1">
    <source>
        <dbReference type="SAM" id="SignalP"/>
    </source>
</evidence>
<protein>
    <recommendedName>
        <fullName evidence="2">Endonuclease/exonuclease/phosphatase domain-containing protein</fullName>
    </recommendedName>
</protein>
<dbReference type="InterPro" id="IPR036691">
    <property type="entry name" value="Endo/exonu/phosph_ase_sf"/>
</dbReference>
<accession>A0AA35T8Y4</accession>
<evidence type="ECO:0000313" key="4">
    <source>
        <dbReference type="Proteomes" id="UP001174909"/>
    </source>
</evidence>
<dbReference type="EMBL" id="CASHTH010003326">
    <property type="protein sequence ID" value="CAI8043444.1"/>
    <property type="molecule type" value="Genomic_DNA"/>
</dbReference>
<keyword evidence="1" id="KW-0732">Signal</keyword>
<dbReference type="AlphaFoldDB" id="A0AA35T8Y4"/>
<feature type="chain" id="PRO_5041287689" description="Endonuclease/exonuclease/phosphatase domain-containing protein" evidence="1">
    <location>
        <begin position="21"/>
        <end position="525"/>
    </location>
</feature>
<dbReference type="PANTHER" id="PTHR14859">
    <property type="entry name" value="CALCOFLUOR WHITE HYPERSENSITIVE PROTEIN PRECURSOR"/>
    <property type="match status" value="1"/>
</dbReference>
<feature type="signal peptide" evidence="1">
    <location>
        <begin position="1"/>
        <end position="20"/>
    </location>
</feature>
<dbReference type="PANTHER" id="PTHR14859:SF16">
    <property type="entry name" value="ENDONUCLEASE_EXONUCLEASE_PHOSPHATASE DOMAIN-CONTAINING PROTEIN"/>
    <property type="match status" value="1"/>
</dbReference>
<dbReference type="GO" id="GO:0003824">
    <property type="term" value="F:catalytic activity"/>
    <property type="evidence" value="ECO:0007669"/>
    <property type="project" value="InterPro"/>
</dbReference>
<dbReference type="SUPFAM" id="SSF56219">
    <property type="entry name" value="DNase I-like"/>
    <property type="match status" value="1"/>
</dbReference>
<organism evidence="3 4">
    <name type="scientific">Geodia barretti</name>
    <name type="common">Barrett's horny sponge</name>
    <dbReference type="NCBI Taxonomy" id="519541"/>
    <lineage>
        <taxon>Eukaryota</taxon>
        <taxon>Metazoa</taxon>
        <taxon>Porifera</taxon>
        <taxon>Demospongiae</taxon>
        <taxon>Heteroscleromorpha</taxon>
        <taxon>Tetractinellida</taxon>
        <taxon>Astrophorina</taxon>
        <taxon>Geodiidae</taxon>
        <taxon>Geodia</taxon>
    </lineage>
</organism>
<dbReference type="GO" id="GO:0016020">
    <property type="term" value="C:membrane"/>
    <property type="evidence" value="ECO:0007669"/>
    <property type="project" value="GOC"/>
</dbReference>
<evidence type="ECO:0000259" key="2">
    <source>
        <dbReference type="Pfam" id="PF03372"/>
    </source>
</evidence>
<dbReference type="GO" id="GO:0006506">
    <property type="term" value="P:GPI anchor biosynthetic process"/>
    <property type="evidence" value="ECO:0007669"/>
    <property type="project" value="TreeGrafter"/>
</dbReference>
<gene>
    <name evidence="3" type="ORF">GBAR_LOCUS24089</name>
</gene>
<comment type="caution">
    <text evidence="3">The sequence shown here is derived from an EMBL/GenBank/DDBJ whole genome shotgun (WGS) entry which is preliminary data.</text>
</comment>
<dbReference type="Pfam" id="PF03372">
    <property type="entry name" value="Exo_endo_phos"/>
    <property type="match status" value="1"/>
</dbReference>
<dbReference type="GO" id="GO:0005783">
    <property type="term" value="C:endoplasmic reticulum"/>
    <property type="evidence" value="ECO:0007669"/>
    <property type="project" value="TreeGrafter"/>
</dbReference>
<dbReference type="InterPro" id="IPR005135">
    <property type="entry name" value="Endo/exonuclease/phosphatase"/>
</dbReference>
<evidence type="ECO:0000313" key="3">
    <source>
        <dbReference type="EMBL" id="CAI8043444.1"/>
    </source>
</evidence>
<name>A0AA35T8Y4_GEOBA</name>
<keyword evidence="4" id="KW-1185">Reference proteome</keyword>
<proteinExistence type="predicted"/>
<sequence>MVLLVGIVLFLLSRPPSTSSDETEFQLAYGHVLAQKLPLSHSTPPPSDVSDAVQIAQKVVQAETGASTEVQDFSKSRLYYTANGVTPYVLEQKFIISLQTYIQRMHILLGFLYTISLKRTEGQKLHHRLTLTRDLNNDYHVFSHISSTRPQLHLSSCFSSLSDSRVDTHTATCANAYHKQNGYCWDICRHGANQCSACTGQEDVSHAFHWEKQSERQLLGNQCLQTGEWTVTNECCSRHCNGTLCCRESPPGRQSLRLATYNVWNLNSFEWESYSERLWRLGKMLQAQDLDILAVQEVRFEAGDHTHNQIGELARFLPDYQYVFQPAMLYMERINVRTEEGVAILSRYPILRHDYIFLYRNESDEEDTHQRICLHAEILTPSLDKVHVFVTHLSLSAASQEKSVVELWKYMSRFSGYKLLMGDLNAEPGSPAIRFLRGEVNIERVFTDRLRDTWMEAGHKSNLDGLTFSTFTDRPTKRIDYIFHQPHSTELRVTSATIMDDGDHCSPPCSDHYGVVATIGWSPPT</sequence>
<reference evidence="3" key="1">
    <citation type="submission" date="2023-03" db="EMBL/GenBank/DDBJ databases">
        <authorList>
            <person name="Steffen K."/>
            <person name="Cardenas P."/>
        </authorList>
    </citation>
    <scope>NUCLEOTIDE SEQUENCE</scope>
</reference>
<dbReference type="Gene3D" id="3.60.10.10">
    <property type="entry name" value="Endonuclease/exonuclease/phosphatase"/>
    <property type="match status" value="1"/>
</dbReference>
<dbReference type="InterPro" id="IPR051916">
    <property type="entry name" value="GPI-anchor_lipid_remodeler"/>
</dbReference>
<dbReference type="Proteomes" id="UP001174909">
    <property type="component" value="Unassembled WGS sequence"/>
</dbReference>